<feature type="transmembrane region" description="Helical" evidence="1">
    <location>
        <begin position="54"/>
        <end position="77"/>
    </location>
</feature>
<dbReference type="AlphaFoldDB" id="A0ABD1SFJ5"/>
<keyword evidence="1" id="KW-1133">Transmembrane helix</keyword>
<evidence type="ECO:0000256" key="1">
    <source>
        <dbReference type="SAM" id="Phobius"/>
    </source>
</evidence>
<evidence type="ECO:0000313" key="3">
    <source>
        <dbReference type="Proteomes" id="UP001604336"/>
    </source>
</evidence>
<dbReference type="Proteomes" id="UP001604336">
    <property type="component" value="Unassembled WGS sequence"/>
</dbReference>
<comment type="caution">
    <text evidence="2">The sequence shown here is derived from an EMBL/GenBank/DDBJ whole genome shotgun (WGS) entry which is preliminary data.</text>
</comment>
<sequence length="123" mass="13714">MDSFPNMAAGTTSHCSLLNVFKLPFSFLTTLSYLSLMSPTAADADAVRPPLLRWHLMPLTTIIFFLLVSQICAVSAAENVKDLKKLSFENPSRSRAYTALQAWKQAIFSDPFNFKMGEMKTTT</sequence>
<keyword evidence="1" id="KW-0472">Membrane</keyword>
<organism evidence="2 3">
    <name type="scientific">Abeliophyllum distichum</name>
    <dbReference type="NCBI Taxonomy" id="126358"/>
    <lineage>
        <taxon>Eukaryota</taxon>
        <taxon>Viridiplantae</taxon>
        <taxon>Streptophyta</taxon>
        <taxon>Embryophyta</taxon>
        <taxon>Tracheophyta</taxon>
        <taxon>Spermatophyta</taxon>
        <taxon>Magnoliopsida</taxon>
        <taxon>eudicotyledons</taxon>
        <taxon>Gunneridae</taxon>
        <taxon>Pentapetalae</taxon>
        <taxon>asterids</taxon>
        <taxon>lamiids</taxon>
        <taxon>Lamiales</taxon>
        <taxon>Oleaceae</taxon>
        <taxon>Forsythieae</taxon>
        <taxon>Abeliophyllum</taxon>
    </lineage>
</organism>
<keyword evidence="3" id="KW-1185">Reference proteome</keyword>
<protein>
    <submittedName>
        <fullName evidence="2">LRRNT 2 domain-containing protein</fullName>
    </submittedName>
</protein>
<name>A0ABD1SFJ5_9LAMI</name>
<gene>
    <name evidence="2" type="ORF">Adt_25068</name>
</gene>
<accession>A0ABD1SFJ5</accession>
<dbReference type="EMBL" id="JBFOLK010000007">
    <property type="protein sequence ID" value="KAL2499518.1"/>
    <property type="molecule type" value="Genomic_DNA"/>
</dbReference>
<keyword evidence="1" id="KW-0812">Transmembrane</keyword>
<evidence type="ECO:0000313" key="2">
    <source>
        <dbReference type="EMBL" id="KAL2499518.1"/>
    </source>
</evidence>
<reference evidence="3" key="1">
    <citation type="submission" date="2024-07" db="EMBL/GenBank/DDBJ databases">
        <title>Two chromosome-level genome assemblies of Korean endemic species Abeliophyllum distichum and Forsythia ovata (Oleaceae).</title>
        <authorList>
            <person name="Jang H."/>
        </authorList>
    </citation>
    <scope>NUCLEOTIDE SEQUENCE [LARGE SCALE GENOMIC DNA]</scope>
</reference>
<proteinExistence type="predicted"/>